<dbReference type="EMBL" id="JACMRX010000005">
    <property type="protein sequence ID" value="KAF7988595.1"/>
    <property type="molecule type" value="Genomic_DNA"/>
</dbReference>
<evidence type="ECO:0000313" key="10">
    <source>
        <dbReference type="EMBL" id="KAF7988595.1"/>
    </source>
</evidence>
<feature type="transmembrane region" description="Helical" evidence="8">
    <location>
        <begin position="251"/>
        <end position="272"/>
    </location>
</feature>
<feature type="transmembrane region" description="Helical" evidence="8">
    <location>
        <begin position="412"/>
        <end position="434"/>
    </location>
</feature>
<feature type="domain" description="Major facilitator superfamily (MFS) profile" evidence="9">
    <location>
        <begin position="5"/>
        <end position="438"/>
    </location>
</feature>
<feature type="transmembrane region" description="Helical" evidence="8">
    <location>
        <begin position="109"/>
        <end position="127"/>
    </location>
</feature>
<feature type="transmembrane region" description="Helical" evidence="8">
    <location>
        <begin position="284"/>
        <end position="304"/>
    </location>
</feature>
<evidence type="ECO:0000259" key="9">
    <source>
        <dbReference type="PROSITE" id="PS50850"/>
    </source>
</evidence>
<comment type="subcellular location">
    <subcellularLocation>
        <location evidence="1">Cell membrane</location>
        <topology evidence="1">Multi-pass membrane protein</topology>
    </subcellularLocation>
</comment>
<evidence type="ECO:0000256" key="8">
    <source>
        <dbReference type="SAM" id="Phobius"/>
    </source>
</evidence>
<feature type="transmembrane region" description="Helical" evidence="8">
    <location>
        <begin position="79"/>
        <end position="97"/>
    </location>
</feature>
<feature type="transmembrane region" description="Helical" evidence="8">
    <location>
        <begin position="164"/>
        <end position="183"/>
    </location>
</feature>
<keyword evidence="6 8" id="KW-1133">Transmembrane helix</keyword>
<feature type="transmembrane region" description="Helical" evidence="8">
    <location>
        <begin position="311"/>
        <end position="333"/>
    </location>
</feature>
<sequence>MSSWIVIVAGVSASLALLSGGTFFGWTSPAFALYKNENGTSYMILTETEESWIAALLSISGALGSALSVISTNKLGRKFTMLIWVIPACLSWLLIAHATEPWQLCLSRFISGISLASWFIATPMYLSEISPPEIRGILMTGAQMASKLGILFEYSYGPFLSVKHGAYVSLLFPLLFGLTFIWLPESPYYFIRHGNRIKAKKSLLKFRGNHSNVNDELEMIEKTVNTTISQSFGFKDLLIVKGNRTALKISLTLLIIQQFTGNQAIIAYAQGIFDSTNSPLAGKYSTIILGCLSVICTLICTILVDKNGRRLLLLISSIGCFIILTILSIFFYLNTIKLIPSYLNLLPTIGIMIYSILFAGLGALPYTIMGELFPTNVKALGCSVGIVVVSSSCAFVVLLHKTICQLFEQYGLFYMFTFYAVSSGVGAIYIYFCVPETKGKTLQQIQNELHAVKK</sequence>
<dbReference type="InterPro" id="IPR050549">
    <property type="entry name" value="MFS_Trehalose_Transporter"/>
</dbReference>
<dbReference type="PANTHER" id="PTHR48021">
    <property type="match status" value="1"/>
</dbReference>
<evidence type="ECO:0000256" key="5">
    <source>
        <dbReference type="ARBA" id="ARBA00022692"/>
    </source>
</evidence>
<feature type="transmembrane region" description="Helical" evidence="8">
    <location>
        <begin position="380"/>
        <end position="400"/>
    </location>
</feature>
<keyword evidence="2" id="KW-0813">Transport</keyword>
<dbReference type="InterPro" id="IPR020846">
    <property type="entry name" value="MFS_dom"/>
</dbReference>
<comment type="caution">
    <text evidence="10">The sequence shown here is derived from an EMBL/GenBank/DDBJ whole genome shotgun (WGS) entry which is preliminary data.</text>
</comment>
<dbReference type="PROSITE" id="PS50850">
    <property type="entry name" value="MFS"/>
    <property type="match status" value="1"/>
</dbReference>
<organism evidence="10 11">
    <name type="scientific">Aphidius gifuensis</name>
    <name type="common">Parasitoid wasp</name>
    <dbReference type="NCBI Taxonomy" id="684658"/>
    <lineage>
        <taxon>Eukaryota</taxon>
        <taxon>Metazoa</taxon>
        <taxon>Ecdysozoa</taxon>
        <taxon>Arthropoda</taxon>
        <taxon>Hexapoda</taxon>
        <taxon>Insecta</taxon>
        <taxon>Pterygota</taxon>
        <taxon>Neoptera</taxon>
        <taxon>Endopterygota</taxon>
        <taxon>Hymenoptera</taxon>
        <taxon>Apocrita</taxon>
        <taxon>Ichneumonoidea</taxon>
        <taxon>Braconidae</taxon>
        <taxon>Aphidiinae</taxon>
        <taxon>Aphidius</taxon>
    </lineage>
</organism>
<evidence type="ECO:0000256" key="2">
    <source>
        <dbReference type="ARBA" id="ARBA00022448"/>
    </source>
</evidence>
<dbReference type="FunFam" id="1.20.1250.20:FF:000218">
    <property type="entry name" value="facilitated trehalose transporter Tret1"/>
    <property type="match status" value="1"/>
</dbReference>
<dbReference type="GO" id="GO:0005886">
    <property type="term" value="C:plasma membrane"/>
    <property type="evidence" value="ECO:0007669"/>
    <property type="project" value="UniProtKB-SubCell"/>
</dbReference>
<dbReference type="SUPFAM" id="SSF103473">
    <property type="entry name" value="MFS general substrate transporter"/>
    <property type="match status" value="1"/>
</dbReference>
<keyword evidence="3" id="KW-1003">Cell membrane</keyword>
<feature type="transmembrane region" description="Helical" evidence="8">
    <location>
        <begin position="52"/>
        <end position="72"/>
    </location>
</feature>
<name>A0A835CPZ1_APHGI</name>
<dbReference type="Proteomes" id="UP000639338">
    <property type="component" value="Unassembled WGS sequence"/>
</dbReference>
<dbReference type="InterPro" id="IPR005828">
    <property type="entry name" value="MFS_sugar_transport-like"/>
</dbReference>
<evidence type="ECO:0000256" key="6">
    <source>
        <dbReference type="ARBA" id="ARBA00022989"/>
    </source>
</evidence>
<dbReference type="PANTHER" id="PTHR48021:SF46">
    <property type="entry name" value="MAJOR FACILITATOR SUPERFAMILY (MFS) PROFILE DOMAIN-CONTAINING PROTEIN"/>
    <property type="match status" value="1"/>
</dbReference>
<keyword evidence="7 8" id="KW-0472">Membrane</keyword>
<dbReference type="InterPro" id="IPR036259">
    <property type="entry name" value="MFS_trans_sf"/>
</dbReference>
<evidence type="ECO:0000256" key="3">
    <source>
        <dbReference type="ARBA" id="ARBA00022475"/>
    </source>
</evidence>
<gene>
    <name evidence="10" type="ORF">HCN44_001168</name>
</gene>
<accession>A0A835CPZ1</accession>
<evidence type="ECO:0000256" key="1">
    <source>
        <dbReference type="ARBA" id="ARBA00004651"/>
    </source>
</evidence>
<keyword evidence="11" id="KW-1185">Reference proteome</keyword>
<reference evidence="10 11" key="1">
    <citation type="submission" date="2020-08" db="EMBL/GenBank/DDBJ databases">
        <title>Aphidius gifuensis genome sequencing and assembly.</title>
        <authorList>
            <person name="Du Z."/>
        </authorList>
    </citation>
    <scope>NUCLEOTIDE SEQUENCE [LARGE SCALE GENOMIC DNA]</scope>
    <source>
        <strain evidence="10">YNYX2018</strain>
        <tissue evidence="10">Adults</tissue>
    </source>
</reference>
<dbReference type="OrthoDB" id="4142200at2759"/>
<proteinExistence type="predicted"/>
<evidence type="ECO:0000256" key="4">
    <source>
        <dbReference type="ARBA" id="ARBA00022597"/>
    </source>
</evidence>
<protein>
    <recommendedName>
        <fullName evidence="9">Major facilitator superfamily (MFS) profile domain-containing protein</fullName>
    </recommendedName>
</protein>
<keyword evidence="4" id="KW-0762">Sugar transport</keyword>
<evidence type="ECO:0000256" key="7">
    <source>
        <dbReference type="ARBA" id="ARBA00023136"/>
    </source>
</evidence>
<dbReference type="Pfam" id="PF00083">
    <property type="entry name" value="Sugar_tr"/>
    <property type="match status" value="1"/>
</dbReference>
<evidence type="ECO:0000313" key="11">
    <source>
        <dbReference type="Proteomes" id="UP000639338"/>
    </source>
</evidence>
<dbReference type="AlphaFoldDB" id="A0A835CPZ1"/>
<dbReference type="Gene3D" id="1.20.1250.20">
    <property type="entry name" value="MFS general substrate transporter like domains"/>
    <property type="match status" value="1"/>
</dbReference>
<keyword evidence="5 8" id="KW-0812">Transmembrane</keyword>
<dbReference type="GO" id="GO:0022857">
    <property type="term" value="F:transmembrane transporter activity"/>
    <property type="evidence" value="ECO:0007669"/>
    <property type="project" value="InterPro"/>
</dbReference>
<feature type="transmembrane region" description="Helical" evidence="8">
    <location>
        <begin position="345"/>
        <end position="368"/>
    </location>
</feature>